<name>A0A2W7J3P4_9PROT</name>
<dbReference type="OrthoDB" id="7170754at2"/>
<sequence length="352" mass="39163">MKIGILGNCQTAGFVASLNALAPGHELTVVRLDTNDRNGDLEAHASNLSACDLLLTQPVHDAPSGPLRTDLLVPRAHRALIFPAFSFRGFHPDRLIYQGTTGSATRGPTDPCHSAIVMACFLEGLSPQRAIRLFNAFTYASLGYFDAYEGDLQQATAMLAKYEVSFDEVLRRASRYFMHSPVHPRIEIIFGIAKATLQRAGLPVRDAAVPDDTFVEPSKWPVYPEIAERLGIAGSLEFECHFKTRDLPTMVEQAYAAYATWTRFEPVPVVERARNFLREQGLGTPVAPIRLAPALTPQDVKQAYRLILGRECERDEVAEFHAKAFPTLAQLREVLLRSKEFQITVRPYLSQP</sequence>
<accession>A0A2W7J3P4</accession>
<dbReference type="EMBL" id="QKYU01000011">
    <property type="protein sequence ID" value="PZW45635.1"/>
    <property type="molecule type" value="Genomic_DNA"/>
</dbReference>
<gene>
    <name evidence="2" type="ORF">C8P66_11150</name>
</gene>
<dbReference type="AlphaFoldDB" id="A0A2W7J3P4"/>
<dbReference type="Pfam" id="PF18588">
    <property type="entry name" value="WcbI"/>
    <property type="match status" value="1"/>
</dbReference>
<dbReference type="Gene3D" id="3.40.50.12080">
    <property type="match status" value="1"/>
</dbReference>
<protein>
    <recommendedName>
        <fullName evidence="1">Polysaccharide biosynthesis enzyme WcbI domain-containing protein</fullName>
    </recommendedName>
</protein>
<evidence type="ECO:0000313" key="3">
    <source>
        <dbReference type="Proteomes" id="UP000249688"/>
    </source>
</evidence>
<comment type="caution">
    <text evidence="2">The sequence shown here is derived from an EMBL/GenBank/DDBJ whole genome shotgun (WGS) entry which is preliminary data.</text>
</comment>
<evidence type="ECO:0000313" key="2">
    <source>
        <dbReference type="EMBL" id="PZW45635.1"/>
    </source>
</evidence>
<organism evidence="2 3">
    <name type="scientific">Humitalea rosea</name>
    <dbReference type="NCBI Taxonomy" id="990373"/>
    <lineage>
        <taxon>Bacteria</taxon>
        <taxon>Pseudomonadati</taxon>
        <taxon>Pseudomonadota</taxon>
        <taxon>Alphaproteobacteria</taxon>
        <taxon>Acetobacterales</taxon>
        <taxon>Roseomonadaceae</taxon>
        <taxon>Humitalea</taxon>
    </lineage>
</organism>
<dbReference type="RefSeq" id="WP_111398295.1">
    <property type="nucleotide sequence ID" value="NZ_QKYU01000011.1"/>
</dbReference>
<proteinExistence type="predicted"/>
<feature type="domain" description="Polysaccharide biosynthesis enzyme WcbI" evidence="1">
    <location>
        <begin position="3"/>
        <end position="203"/>
    </location>
</feature>
<reference evidence="2 3" key="1">
    <citation type="submission" date="2018-06" db="EMBL/GenBank/DDBJ databases">
        <title>Genomic Encyclopedia of Archaeal and Bacterial Type Strains, Phase II (KMG-II): from individual species to whole genera.</title>
        <authorList>
            <person name="Goeker M."/>
        </authorList>
    </citation>
    <scope>NUCLEOTIDE SEQUENCE [LARGE SCALE GENOMIC DNA]</scope>
    <source>
        <strain evidence="2 3">DSM 24525</strain>
    </source>
</reference>
<keyword evidence="3" id="KW-1185">Reference proteome</keyword>
<evidence type="ECO:0000259" key="1">
    <source>
        <dbReference type="Pfam" id="PF18588"/>
    </source>
</evidence>
<dbReference type="Proteomes" id="UP000249688">
    <property type="component" value="Unassembled WGS sequence"/>
</dbReference>
<dbReference type="InterPro" id="IPR041307">
    <property type="entry name" value="WcbI"/>
</dbReference>